<reference evidence="1" key="1">
    <citation type="submission" date="2020-08" db="EMBL/GenBank/DDBJ databases">
        <title>Multicomponent nature underlies the extraordinary mechanical properties of spider dragline silk.</title>
        <authorList>
            <person name="Kono N."/>
            <person name="Nakamura H."/>
            <person name="Mori M."/>
            <person name="Yoshida Y."/>
            <person name="Ohtoshi R."/>
            <person name="Malay A.D."/>
            <person name="Moran D.A.P."/>
            <person name="Tomita M."/>
            <person name="Numata K."/>
            <person name="Arakawa K."/>
        </authorList>
    </citation>
    <scope>NUCLEOTIDE SEQUENCE</scope>
</reference>
<dbReference type="EMBL" id="BMAW01058645">
    <property type="protein sequence ID" value="GFT17348.1"/>
    <property type="molecule type" value="Genomic_DNA"/>
</dbReference>
<sequence>MHFLHWGTSTEAGRFVLFPTKLGRESEKRLRPNPRTDSFKVDSRTLGEIYLFTPLLKGMQLGGEGGGEIKRQPCHNPDGSGRKVTVTLRNHYAWKNTALAFFYSGLKKVGSTYVGLK</sequence>
<proteinExistence type="predicted"/>
<organism evidence="1 2">
    <name type="scientific">Nephila pilipes</name>
    <name type="common">Giant wood spider</name>
    <name type="synonym">Nephila maculata</name>
    <dbReference type="NCBI Taxonomy" id="299642"/>
    <lineage>
        <taxon>Eukaryota</taxon>
        <taxon>Metazoa</taxon>
        <taxon>Ecdysozoa</taxon>
        <taxon>Arthropoda</taxon>
        <taxon>Chelicerata</taxon>
        <taxon>Arachnida</taxon>
        <taxon>Araneae</taxon>
        <taxon>Araneomorphae</taxon>
        <taxon>Entelegynae</taxon>
        <taxon>Araneoidea</taxon>
        <taxon>Nephilidae</taxon>
        <taxon>Nephila</taxon>
    </lineage>
</organism>
<comment type="caution">
    <text evidence="1">The sequence shown here is derived from an EMBL/GenBank/DDBJ whole genome shotgun (WGS) entry which is preliminary data.</text>
</comment>
<dbReference type="Proteomes" id="UP000887013">
    <property type="component" value="Unassembled WGS sequence"/>
</dbReference>
<evidence type="ECO:0000313" key="1">
    <source>
        <dbReference type="EMBL" id="GFT17348.1"/>
    </source>
</evidence>
<name>A0A8X6NK11_NEPPI</name>
<keyword evidence="2" id="KW-1185">Reference proteome</keyword>
<dbReference type="AlphaFoldDB" id="A0A8X6NK11"/>
<protein>
    <submittedName>
        <fullName evidence="1">Uncharacterized protein</fullName>
    </submittedName>
</protein>
<gene>
    <name evidence="1" type="ORF">NPIL_268821</name>
</gene>
<evidence type="ECO:0000313" key="2">
    <source>
        <dbReference type="Proteomes" id="UP000887013"/>
    </source>
</evidence>
<accession>A0A8X6NK11</accession>